<evidence type="ECO:0000313" key="1">
    <source>
        <dbReference type="EMBL" id="KAK1864370.1"/>
    </source>
</evidence>
<keyword evidence="2" id="KW-1185">Reference proteome</keyword>
<reference evidence="1" key="1">
    <citation type="submission" date="2019-11" db="EMBL/GenBank/DDBJ databases">
        <title>Nori genome reveals adaptations in red seaweeds to the harsh intertidal environment.</title>
        <authorList>
            <person name="Wang D."/>
            <person name="Mao Y."/>
        </authorList>
    </citation>
    <scope>NUCLEOTIDE SEQUENCE</scope>
    <source>
        <tissue evidence="1">Gametophyte</tissue>
    </source>
</reference>
<name>A0ACC3C2L7_PYRYE</name>
<comment type="caution">
    <text evidence="1">The sequence shown here is derived from an EMBL/GenBank/DDBJ whole genome shotgun (WGS) entry which is preliminary data.</text>
</comment>
<sequence length="403" mass="43121">MVITCSTCQFRPTGGLKGHTAKKCVLKEFVCKRSLPTDHPLRTPGECLIETCIHNAVCTVCNVKVHRVMTLTYSQSRWMWSPERTLVRARRQTPLKLDDFACALLTQQALDAFMESVRSEAGAASQARQTAADTVSRIQANSFQANLPVRAAADLMASSGSRAASVHPDNAANYAALLANADRGAVAADFSGAEAAEGPMEGPRLPRDLSTSDEDEEDFSSAATGGSVPRTPRAVRAHRDAVEGMSSVRAGRVSKETRRMRDDAAAQRSAMSGAAAPVGGDERGGGGGGGWVGDIPSDFSRRLPSLRMPAIARLPPSEVARLVLEGVSCVPLAEVEVGLRRDIERGAQHAMVRGLMLVSSGCTPAFIAERLCSRMDGPQRTSMLPVVAQWVFSYVNELKERDA</sequence>
<organism evidence="1 2">
    <name type="scientific">Pyropia yezoensis</name>
    <name type="common">Susabi-nori</name>
    <name type="synonym">Porphyra yezoensis</name>
    <dbReference type="NCBI Taxonomy" id="2788"/>
    <lineage>
        <taxon>Eukaryota</taxon>
        <taxon>Rhodophyta</taxon>
        <taxon>Bangiophyceae</taxon>
        <taxon>Bangiales</taxon>
        <taxon>Bangiaceae</taxon>
        <taxon>Pyropia</taxon>
    </lineage>
</organism>
<dbReference type="Proteomes" id="UP000798662">
    <property type="component" value="Chromosome 2"/>
</dbReference>
<gene>
    <name evidence="1" type="ORF">I4F81_006918</name>
</gene>
<protein>
    <submittedName>
        <fullName evidence="1">Uncharacterized protein</fullName>
    </submittedName>
</protein>
<dbReference type="EMBL" id="CM020619">
    <property type="protein sequence ID" value="KAK1864370.1"/>
    <property type="molecule type" value="Genomic_DNA"/>
</dbReference>
<evidence type="ECO:0000313" key="2">
    <source>
        <dbReference type="Proteomes" id="UP000798662"/>
    </source>
</evidence>
<accession>A0ACC3C2L7</accession>
<proteinExistence type="predicted"/>